<dbReference type="EMBL" id="CM056741">
    <property type="protein sequence ID" value="KAJ8682736.1"/>
    <property type="molecule type" value="Genomic_DNA"/>
</dbReference>
<accession>A0ACC2PIT6</accession>
<reference evidence="1" key="1">
    <citation type="submission" date="2023-04" db="EMBL/GenBank/DDBJ databases">
        <title>A chromosome-level genome assembly of the parasitoid wasp Eretmocerus hayati.</title>
        <authorList>
            <person name="Zhong Y."/>
            <person name="Liu S."/>
            <person name="Liu Y."/>
        </authorList>
    </citation>
    <scope>NUCLEOTIDE SEQUENCE</scope>
    <source>
        <strain evidence="1">ZJU_SS_LIU_2023</strain>
    </source>
</reference>
<keyword evidence="2" id="KW-1185">Reference proteome</keyword>
<proteinExistence type="predicted"/>
<feature type="non-terminal residue" evidence="1">
    <location>
        <position position="1"/>
    </location>
</feature>
<protein>
    <submittedName>
        <fullName evidence="1">Uncharacterized protein</fullName>
    </submittedName>
</protein>
<comment type="caution">
    <text evidence="1">The sequence shown here is derived from an EMBL/GenBank/DDBJ whole genome shotgun (WGS) entry which is preliminary data.</text>
</comment>
<dbReference type="Proteomes" id="UP001239111">
    <property type="component" value="Chromosome 1"/>
</dbReference>
<feature type="non-terminal residue" evidence="1">
    <location>
        <position position="331"/>
    </location>
</feature>
<sequence length="331" mass="38918">IIRLRDEWNRDIDIVIEIVANLIYFLGLILKYVQRNVSWQGFRALNNALEDHWRQYSDPDEKEVMRRCGEISRLLALAYLIPINVALICFITTPLIPVVLDVINPLNESRPRSHPMYTNYIVDSHEYYNLIMLHQWIKSIVSVEAHGFSDTYYAQLIQHSCTLFAVVECHLERLRKYQPNSRNQRSRKRDDAIYKELSETVKLHKEAIEFATVLDSCFSRGLFRLIVFNTLLISCIAVNSMLNFEVGDLNKGIRMGILYVAFTWHLFYYNFCAQRIIDGSEHVQEAAFQSSWYNIPKKAKVLIYMMMMRSTRPCKITGFQVFDLNLEYFAK</sequence>
<evidence type="ECO:0000313" key="1">
    <source>
        <dbReference type="EMBL" id="KAJ8682736.1"/>
    </source>
</evidence>
<evidence type="ECO:0000313" key="2">
    <source>
        <dbReference type="Proteomes" id="UP001239111"/>
    </source>
</evidence>
<name>A0ACC2PIT6_9HYME</name>
<gene>
    <name evidence="1" type="ORF">QAD02_018528</name>
</gene>
<organism evidence="1 2">
    <name type="scientific">Eretmocerus hayati</name>
    <dbReference type="NCBI Taxonomy" id="131215"/>
    <lineage>
        <taxon>Eukaryota</taxon>
        <taxon>Metazoa</taxon>
        <taxon>Ecdysozoa</taxon>
        <taxon>Arthropoda</taxon>
        <taxon>Hexapoda</taxon>
        <taxon>Insecta</taxon>
        <taxon>Pterygota</taxon>
        <taxon>Neoptera</taxon>
        <taxon>Endopterygota</taxon>
        <taxon>Hymenoptera</taxon>
        <taxon>Apocrita</taxon>
        <taxon>Proctotrupomorpha</taxon>
        <taxon>Chalcidoidea</taxon>
        <taxon>Aphelinidae</taxon>
        <taxon>Aphelininae</taxon>
        <taxon>Eretmocerus</taxon>
    </lineage>
</organism>